<evidence type="ECO:0000256" key="3">
    <source>
        <dbReference type="ARBA" id="ARBA00022679"/>
    </source>
</evidence>
<dbReference type="GO" id="GO:0003841">
    <property type="term" value="F:1-acylglycerol-3-phosphate O-acyltransferase activity"/>
    <property type="evidence" value="ECO:0007669"/>
    <property type="project" value="UniProtKB-EC"/>
</dbReference>
<dbReference type="AlphaFoldDB" id="A0A0R3TKA6"/>
<accession>A0A0R3TKA6</accession>
<dbReference type="EMBL" id="UZAE01012083">
    <property type="protein sequence ID" value="VDO03451.1"/>
    <property type="molecule type" value="Genomic_DNA"/>
</dbReference>
<dbReference type="PANTHER" id="PTHR10434:SF11">
    <property type="entry name" value="1-ACYL-SN-GLYCEROL-3-PHOSPHATE ACYLTRANSFERASE"/>
    <property type="match status" value="1"/>
</dbReference>
<protein>
    <recommendedName>
        <fullName evidence="2">1-acylglycerol-3-phosphate O-acyltransferase</fullName>
        <ecNumber evidence="2">2.3.1.51</ecNumber>
    </recommendedName>
</protein>
<evidence type="ECO:0000313" key="8">
    <source>
        <dbReference type="WBParaSite" id="HNAJ_0000759501-mRNA-1"/>
    </source>
</evidence>
<dbReference type="WBParaSite" id="HNAJ_0000759501-mRNA-1">
    <property type="protein sequence ID" value="HNAJ_0000759501-mRNA-1"/>
    <property type="gene ID" value="HNAJ_0000759501"/>
</dbReference>
<gene>
    <name evidence="6" type="ORF">HNAJ_LOCUS7591</name>
</gene>
<dbReference type="CDD" id="cd07989">
    <property type="entry name" value="LPLAT_AGPAT-like"/>
    <property type="match status" value="1"/>
</dbReference>
<dbReference type="OrthoDB" id="202234at2759"/>
<dbReference type="SMART" id="SM00563">
    <property type="entry name" value="PlsC"/>
    <property type="match status" value="1"/>
</dbReference>
<keyword evidence="7" id="KW-1185">Reference proteome</keyword>
<dbReference type="GO" id="GO:0006654">
    <property type="term" value="P:phosphatidic acid biosynthetic process"/>
    <property type="evidence" value="ECO:0007669"/>
    <property type="project" value="TreeGrafter"/>
</dbReference>
<feature type="domain" description="Phospholipid/glycerol acyltransferase" evidence="5">
    <location>
        <begin position="38"/>
        <end position="127"/>
    </location>
</feature>
<dbReference type="Pfam" id="PF01553">
    <property type="entry name" value="Acyltransferase"/>
    <property type="match status" value="2"/>
</dbReference>
<dbReference type="InterPro" id="IPR002123">
    <property type="entry name" value="Plipid/glycerol_acylTrfase"/>
</dbReference>
<organism evidence="8">
    <name type="scientific">Rodentolepis nana</name>
    <name type="common">Dwarf tapeworm</name>
    <name type="synonym">Hymenolepis nana</name>
    <dbReference type="NCBI Taxonomy" id="102285"/>
    <lineage>
        <taxon>Eukaryota</taxon>
        <taxon>Metazoa</taxon>
        <taxon>Spiralia</taxon>
        <taxon>Lophotrochozoa</taxon>
        <taxon>Platyhelminthes</taxon>
        <taxon>Cestoda</taxon>
        <taxon>Eucestoda</taxon>
        <taxon>Cyclophyllidea</taxon>
        <taxon>Hymenolepididae</taxon>
        <taxon>Rodentolepis</taxon>
    </lineage>
</organism>
<reference evidence="8" key="1">
    <citation type="submission" date="2017-02" db="UniProtKB">
        <authorList>
            <consortium name="WormBaseParasite"/>
        </authorList>
    </citation>
    <scope>IDENTIFICATION</scope>
</reference>
<dbReference type="STRING" id="102285.A0A0R3TKA6"/>
<evidence type="ECO:0000259" key="5">
    <source>
        <dbReference type="SMART" id="SM00563"/>
    </source>
</evidence>
<reference evidence="6 7" key="2">
    <citation type="submission" date="2018-11" db="EMBL/GenBank/DDBJ databases">
        <authorList>
            <consortium name="Pathogen Informatics"/>
        </authorList>
    </citation>
    <scope>NUCLEOTIDE SEQUENCE [LARGE SCALE GENOMIC DNA]</scope>
</reference>
<evidence type="ECO:0000256" key="2">
    <source>
        <dbReference type="ARBA" id="ARBA00013211"/>
    </source>
</evidence>
<evidence type="ECO:0000313" key="6">
    <source>
        <dbReference type="EMBL" id="VDO03451.1"/>
    </source>
</evidence>
<dbReference type="Proteomes" id="UP000278807">
    <property type="component" value="Unassembled WGS sequence"/>
</dbReference>
<dbReference type="GO" id="GO:0005783">
    <property type="term" value="C:endoplasmic reticulum"/>
    <property type="evidence" value="ECO:0007669"/>
    <property type="project" value="TreeGrafter"/>
</dbReference>
<evidence type="ECO:0000313" key="7">
    <source>
        <dbReference type="Proteomes" id="UP000278807"/>
    </source>
</evidence>
<dbReference type="SUPFAM" id="SSF69593">
    <property type="entry name" value="Glycerol-3-phosphate (1)-acyltransferase"/>
    <property type="match status" value="1"/>
</dbReference>
<dbReference type="EC" id="2.3.1.51" evidence="2"/>
<keyword evidence="4" id="KW-0012">Acyltransferase</keyword>
<proteinExistence type="predicted"/>
<evidence type="ECO:0000256" key="1">
    <source>
        <dbReference type="ARBA" id="ARBA00004728"/>
    </source>
</evidence>
<evidence type="ECO:0000256" key="4">
    <source>
        <dbReference type="ARBA" id="ARBA00023315"/>
    </source>
</evidence>
<dbReference type="PANTHER" id="PTHR10434">
    <property type="entry name" value="1-ACYL-SN-GLYCEROL-3-PHOSPHATE ACYLTRANSFERASE"/>
    <property type="match status" value="1"/>
</dbReference>
<name>A0A0R3TKA6_RODNA</name>
<keyword evidence="3" id="KW-0808">Transferase</keyword>
<sequence>MFYNLFSKTYNLWRLISWIVGLRHRVHGTENLITDGPRILVVNHQSALDIPALLYVWPKRSTFVAKQSIATYASFGLLVWLMKGILINRSNRTRGKGMSGLLPFKKGAFHLAVKAQVPIQPIVIGPYTGFDVSKRIAKGCFCDIFVLPPIYTTDLTNDDVASLTDKVHKQMSDMYMSCHSSKF</sequence>
<comment type="pathway">
    <text evidence="1">Phospholipid metabolism; CDP-diacylglycerol biosynthesis; CDP-diacylglycerol from sn-glycerol 3-phosphate: step 2/3.</text>
</comment>